<dbReference type="PANTHER" id="PTHR48040:SF35">
    <property type="entry name" value="ABC TRANSPORTER G FAMILY MEMBER 39-LIKE"/>
    <property type="match status" value="1"/>
</dbReference>
<dbReference type="EMBL" id="QPKB01000004">
    <property type="protein sequence ID" value="RWR83361.1"/>
    <property type="molecule type" value="Genomic_DNA"/>
</dbReference>
<evidence type="ECO:0000313" key="3">
    <source>
        <dbReference type="Proteomes" id="UP000283530"/>
    </source>
</evidence>
<dbReference type="Gene3D" id="3.40.50.300">
    <property type="entry name" value="P-loop containing nucleotide triphosphate hydrolases"/>
    <property type="match status" value="1"/>
</dbReference>
<dbReference type="InterPro" id="IPR029481">
    <property type="entry name" value="ABC_trans_N"/>
</dbReference>
<dbReference type="InterPro" id="IPR027417">
    <property type="entry name" value="P-loop_NTPase"/>
</dbReference>
<dbReference type="AlphaFoldDB" id="A0A443NXZ1"/>
<dbReference type="OrthoDB" id="66620at2759"/>
<feature type="domain" description="Pleiotropic ABC efflux transporter N-terminal" evidence="1">
    <location>
        <begin position="165"/>
        <end position="215"/>
    </location>
</feature>
<evidence type="ECO:0000259" key="1">
    <source>
        <dbReference type="Pfam" id="PF14510"/>
    </source>
</evidence>
<dbReference type="Proteomes" id="UP000283530">
    <property type="component" value="Unassembled WGS sequence"/>
</dbReference>
<protein>
    <submittedName>
        <fullName evidence="2">Pleiotropic drug resistance protein 1-like protein</fullName>
    </submittedName>
</protein>
<organism evidence="2 3">
    <name type="scientific">Cinnamomum micranthum f. kanehirae</name>
    <dbReference type="NCBI Taxonomy" id="337451"/>
    <lineage>
        <taxon>Eukaryota</taxon>
        <taxon>Viridiplantae</taxon>
        <taxon>Streptophyta</taxon>
        <taxon>Embryophyta</taxon>
        <taxon>Tracheophyta</taxon>
        <taxon>Spermatophyta</taxon>
        <taxon>Magnoliopsida</taxon>
        <taxon>Magnoliidae</taxon>
        <taxon>Laurales</taxon>
        <taxon>Lauraceae</taxon>
        <taxon>Cinnamomum</taxon>
    </lineage>
</organism>
<keyword evidence="3" id="KW-1185">Reference proteome</keyword>
<comment type="caution">
    <text evidence="2">The sequence shown here is derived from an EMBL/GenBank/DDBJ whole genome shotgun (WGS) entry which is preliminary data.</text>
</comment>
<sequence length="298" mass="33640">MYISTFFDFKKFTHPGADPGVEHDSPWGAVGSQAPMGSRAITRGLPRAEAAELEECIWVFGGLGYLFCFHPMDNVDLYKVDSMRQNGNSMWSSNTLEDVFSQSSRHEDDEEALKWAAFEKLPTYNRLRKGILSGVDGGELKEVNIMDLGYHERKNLLERLIKVGEEDLENFLLKLKNRIERVGIELPTIEVRFEHLSIEAEAYVGSRGLPTVINFTFNILEGILNTLHILPNQKKPISILHDVSGIIKPHRMTLLLGPPGSGKTSLLLALAGKLDKDLKVEIYYFYFFPYLCIGECSL</sequence>
<name>A0A443NXZ1_9MAGN</name>
<dbReference type="SUPFAM" id="SSF52540">
    <property type="entry name" value="P-loop containing nucleoside triphosphate hydrolases"/>
    <property type="match status" value="1"/>
</dbReference>
<dbReference type="Pfam" id="PF14510">
    <property type="entry name" value="ABC_trans_N"/>
    <property type="match status" value="1"/>
</dbReference>
<dbReference type="PANTHER" id="PTHR48040">
    <property type="entry name" value="PLEIOTROPIC DRUG RESISTANCE PROTEIN 1-LIKE ISOFORM X1"/>
    <property type="match status" value="1"/>
</dbReference>
<dbReference type="STRING" id="337451.A0A443NXZ1"/>
<accession>A0A443NXZ1</accession>
<evidence type="ECO:0000313" key="2">
    <source>
        <dbReference type="EMBL" id="RWR83361.1"/>
    </source>
</evidence>
<reference evidence="2 3" key="1">
    <citation type="journal article" date="2019" name="Nat. Plants">
        <title>Stout camphor tree genome fills gaps in understanding of flowering plant genome evolution.</title>
        <authorList>
            <person name="Chaw S.M."/>
            <person name="Liu Y.C."/>
            <person name="Wu Y.W."/>
            <person name="Wang H.Y."/>
            <person name="Lin C.I."/>
            <person name="Wu C.S."/>
            <person name="Ke H.M."/>
            <person name="Chang L.Y."/>
            <person name="Hsu C.Y."/>
            <person name="Yang H.T."/>
            <person name="Sudianto E."/>
            <person name="Hsu M.H."/>
            <person name="Wu K.P."/>
            <person name="Wang L.N."/>
            <person name="Leebens-Mack J.H."/>
            <person name="Tsai I.J."/>
        </authorList>
    </citation>
    <scope>NUCLEOTIDE SEQUENCE [LARGE SCALE GENOMIC DNA]</scope>
    <source>
        <strain evidence="3">cv. Chaw 1501</strain>
        <tissue evidence="2">Young leaves</tissue>
    </source>
</reference>
<proteinExistence type="predicted"/>
<gene>
    <name evidence="2" type="ORF">CKAN_01211500</name>
</gene>